<protein>
    <submittedName>
        <fullName evidence="1">Sensor histidine kinase</fullName>
    </submittedName>
</protein>
<reference evidence="1 2" key="1">
    <citation type="submission" date="2016-06" db="EMBL/GenBank/DDBJ databases">
        <authorList>
            <person name="Sutton G."/>
            <person name="Brinkac L."/>
            <person name="Sanka R."/>
            <person name="Adams M."/>
            <person name="Lau E."/>
            <person name="Sam S."/>
            <person name="Sreng N."/>
            <person name="Him V."/>
            <person name="Kerleguer A."/>
            <person name="Cheng S."/>
        </authorList>
    </citation>
    <scope>NUCLEOTIDE SEQUENCE [LARGE SCALE GENOMIC DNA]</scope>
    <source>
        <strain evidence="1 2">E2978</strain>
    </source>
</reference>
<dbReference type="InterPro" id="IPR002763">
    <property type="entry name" value="DUF72"/>
</dbReference>
<name>A0ABD6P6Z2_9MYCO</name>
<accession>A0ABD6P6Z2</accession>
<sequence>MTIRIGTSGWSYNHWADVLYPPGLPSARRLARYVEVFDTVELNASFYRWPKDATFAGWRDQLPEGFRMSVKAHRGLTHYRRLSSPEPWIERFERCWQLLGDRRGVLLVQLHPEQRRDPSSQARLDAFLRAVPESIRVAVELRHPSWNDPAVYEILERRRAAYVVMSGAELACVPRATTDLVYVRMHGPEPASMYTGSYTPDDLRWWAGRITEWADEGRDVWMYFNNDLGGHAVRNALSLREILG</sequence>
<keyword evidence="1" id="KW-0418">Kinase</keyword>
<dbReference type="SUPFAM" id="SSF117396">
    <property type="entry name" value="TM1631-like"/>
    <property type="match status" value="1"/>
</dbReference>
<dbReference type="Proteomes" id="UP000092086">
    <property type="component" value="Unassembled WGS sequence"/>
</dbReference>
<proteinExistence type="predicted"/>
<evidence type="ECO:0000313" key="1">
    <source>
        <dbReference type="EMBL" id="OBG43701.1"/>
    </source>
</evidence>
<gene>
    <name evidence="1" type="ORF">A5672_10280</name>
</gene>
<comment type="caution">
    <text evidence="1">The sequence shown here is derived from an EMBL/GenBank/DDBJ whole genome shotgun (WGS) entry which is preliminary data.</text>
</comment>
<dbReference type="PANTHER" id="PTHR30348:SF4">
    <property type="entry name" value="DUF72 DOMAIN-CONTAINING PROTEIN"/>
    <property type="match status" value="1"/>
</dbReference>
<organism evidence="1 2">
    <name type="scientific">Mycobacterium alsense</name>
    <dbReference type="NCBI Taxonomy" id="324058"/>
    <lineage>
        <taxon>Bacteria</taxon>
        <taxon>Bacillati</taxon>
        <taxon>Actinomycetota</taxon>
        <taxon>Actinomycetes</taxon>
        <taxon>Mycobacteriales</taxon>
        <taxon>Mycobacteriaceae</taxon>
        <taxon>Mycobacterium</taxon>
    </lineage>
</organism>
<dbReference type="PANTHER" id="PTHR30348">
    <property type="entry name" value="UNCHARACTERIZED PROTEIN YECE"/>
    <property type="match status" value="1"/>
</dbReference>
<dbReference type="GO" id="GO:0016301">
    <property type="term" value="F:kinase activity"/>
    <property type="evidence" value="ECO:0007669"/>
    <property type="project" value="UniProtKB-KW"/>
</dbReference>
<keyword evidence="1" id="KW-0808">Transferase</keyword>
<dbReference type="Gene3D" id="3.20.20.410">
    <property type="entry name" value="Protein of unknown function UPF0759"/>
    <property type="match status" value="1"/>
</dbReference>
<dbReference type="RefSeq" id="WP_067318627.1">
    <property type="nucleotide sequence ID" value="NZ_LZIT01000059.1"/>
</dbReference>
<dbReference type="AlphaFoldDB" id="A0ABD6P6Z2"/>
<dbReference type="InterPro" id="IPR036520">
    <property type="entry name" value="UPF0759_sf"/>
</dbReference>
<evidence type="ECO:0000313" key="2">
    <source>
        <dbReference type="Proteomes" id="UP000092086"/>
    </source>
</evidence>
<dbReference type="Pfam" id="PF01904">
    <property type="entry name" value="DUF72"/>
    <property type="match status" value="1"/>
</dbReference>
<dbReference type="EMBL" id="LZIT01000059">
    <property type="protein sequence ID" value="OBG43701.1"/>
    <property type="molecule type" value="Genomic_DNA"/>
</dbReference>